<accession>A0A4S8P9R7</accession>
<dbReference type="InterPro" id="IPR029058">
    <property type="entry name" value="AB_hydrolase_fold"/>
</dbReference>
<comment type="caution">
    <text evidence="2">The sequence shown here is derived from an EMBL/GenBank/DDBJ whole genome shotgun (WGS) entry which is preliminary data.</text>
</comment>
<dbReference type="Pfam" id="PF12697">
    <property type="entry name" value="Abhydrolase_6"/>
    <property type="match status" value="1"/>
</dbReference>
<proteinExistence type="predicted"/>
<sequence length="298" mass="31676">MCREVWSATDAAYPERSRTVRSLYKSRADREVVARWCRERVTGHETRTAELGDVRVHLTVIGEGPVETVLVPGTNFNAATSLRFAAALAECRTVAVVDLPGQPGLSSGRRPRAPHRGWYAAALSGALDALDARGVTAVGHSLGAAVVAACESDRIAARALISPAGFTTLRLDARMMARSTAWLLAPSPERTRAMLADFTAPGNTAPDEIADWLTLTAVHCRSTLAPPPLPDAVFRRLRGTPLAVAVGEHDRFLPPARLAPAVRAALGVELRVLPGVGHLAVDEEPETIAALVGSLREG</sequence>
<name>A0A4S8P9R7_9ACTN</name>
<keyword evidence="3" id="KW-1185">Reference proteome</keyword>
<dbReference type="AlphaFoldDB" id="A0A4S8P9R7"/>
<keyword evidence="2" id="KW-0378">Hydrolase</keyword>
<dbReference type="Gene3D" id="3.40.50.1820">
    <property type="entry name" value="alpha/beta hydrolase"/>
    <property type="match status" value="1"/>
</dbReference>
<evidence type="ECO:0000259" key="1">
    <source>
        <dbReference type="Pfam" id="PF12697"/>
    </source>
</evidence>
<reference evidence="2 3" key="1">
    <citation type="journal article" date="2018" name="Int. J. Syst. Evol. Microbiol.">
        <title>Glycomyces paridis sp. nov., isolated from the medicinal plant Paris polyphylla.</title>
        <authorList>
            <person name="Fang X.M."/>
            <person name="Bai J.L."/>
            <person name="Su J."/>
            <person name="Zhao L.L."/>
            <person name="Liu H.Y."/>
            <person name="Ma B.P."/>
            <person name="Zhang Y.Q."/>
            <person name="Yu L.Y."/>
        </authorList>
    </citation>
    <scope>NUCLEOTIDE SEQUENCE [LARGE SCALE GENOMIC DNA]</scope>
    <source>
        <strain evidence="2 3">CPCC 204357</strain>
    </source>
</reference>
<dbReference type="GO" id="GO:0016787">
    <property type="term" value="F:hydrolase activity"/>
    <property type="evidence" value="ECO:0007669"/>
    <property type="project" value="UniProtKB-KW"/>
</dbReference>
<evidence type="ECO:0000313" key="3">
    <source>
        <dbReference type="Proteomes" id="UP000305792"/>
    </source>
</evidence>
<organism evidence="2 3">
    <name type="scientific">Glycomyces paridis</name>
    <dbReference type="NCBI Taxonomy" id="2126555"/>
    <lineage>
        <taxon>Bacteria</taxon>
        <taxon>Bacillati</taxon>
        <taxon>Actinomycetota</taxon>
        <taxon>Actinomycetes</taxon>
        <taxon>Glycomycetales</taxon>
        <taxon>Glycomycetaceae</taxon>
        <taxon>Glycomyces</taxon>
    </lineage>
</organism>
<evidence type="ECO:0000313" key="2">
    <source>
        <dbReference type="EMBL" id="THV26441.1"/>
    </source>
</evidence>
<feature type="domain" description="AB hydrolase-1" evidence="1">
    <location>
        <begin position="69"/>
        <end position="290"/>
    </location>
</feature>
<dbReference type="EMBL" id="STGX01000014">
    <property type="protein sequence ID" value="THV26441.1"/>
    <property type="molecule type" value="Genomic_DNA"/>
</dbReference>
<dbReference type="InterPro" id="IPR000073">
    <property type="entry name" value="AB_hydrolase_1"/>
</dbReference>
<protein>
    <submittedName>
        <fullName evidence="2">Alpha/beta hydrolase</fullName>
    </submittedName>
</protein>
<gene>
    <name evidence="2" type="ORF">E9998_17930</name>
</gene>
<dbReference type="SUPFAM" id="SSF53474">
    <property type="entry name" value="alpha/beta-Hydrolases"/>
    <property type="match status" value="1"/>
</dbReference>
<dbReference type="Proteomes" id="UP000305792">
    <property type="component" value="Unassembled WGS sequence"/>
</dbReference>